<dbReference type="AlphaFoldDB" id="A0A7S7SMD4"/>
<keyword evidence="2" id="KW-0479">Metal-binding</keyword>
<evidence type="ECO:0000313" key="8">
    <source>
        <dbReference type="EMBL" id="QOY88975.1"/>
    </source>
</evidence>
<dbReference type="InterPro" id="IPR002477">
    <property type="entry name" value="Peptidoglycan-bd-like"/>
</dbReference>
<dbReference type="GO" id="GO:0004222">
    <property type="term" value="F:metalloendopeptidase activity"/>
    <property type="evidence" value="ECO:0007669"/>
    <property type="project" value="InterPro"/>
</dbReference>
<dbReference type="InterPro" id="IPR000772">
    <property type="entry name" value="Ricin_B_lectin"/>
</dbReference>
<dbReference type="KEGG" id="pfer:IRI77_03155"/>
<keyword evidence="4" id="KW-0862">Zinc</keyword>
<reference evidence="8 9" key="1">
    <citation type="submission" date="2020-10" db="EMBL/GenBank/DDBJ databases">
        <title>Complete genome sequence of Paludibaculum fermentans P105T, a facultatively anaerobic acidobacterium capable of dissimilatory Fe(III) reduction.</title>
        <authorList>
            <person name="Dedysh S.N."/>
            <person name="Beletsky A.V."/>
            <person name="Kulichevskaya I.S."/>
            <person name="Mardanov A.V."/>
            <person name="Ravin N.V."/>
        </authorList>
    </citation>
    <scope>NUCLEOTIDE SEQUENCE [LARGE SCALE GENOMIC DNA]</scope>
    <source>
        <strain evidence="8 9">P105</strain>
    </source>
</reference>
<organism evidence="8 9">
    <name type="scientific">Paludibaculum fermentans</name>
    <dbReference type="NCBI Taxonomy" id="1473598"/>
    <lineage>
        <taxon>Bacteria</taxon>
        <taxon>Pseudomonadati</taxon>
        <taxon>Acidobacteriota</taxon>
        <taxon>Terriglobia</taxon>
        <taxon>Bryobacterales</taxon>
        <taxon>Bryobacteraceae</taxon>
        <taxon>Paludibaculum</taxon>
    </lineage>
</organism>
<dbReference type="Pfam" id="PF01471">
    <property type="entry name" value="PG_binding_1"/>
    <property type="match status" value="1"/>
</dbReference>
<dbReference type="Proteomes" id="UP000593892">
    <property type="component" value="Chromosome"/>
</dbReference>
<dbReference type="Gene3D" id="3.40.390.10">
    <property type="entry name" value="Collagenase (Catalytic Domain)"/>
    <property type="match status" value="1"/>
</dbReference>
<dbReference type="SUPFAM" id="SSF47090">
    <property type="entry name" value="PGBD-like"/>
    <property type="match status" value="1"/>
</dbReference>
<dbReference type="Gene3D" id="2.80.10.50">
    <property type="match status" value="3"/>
</dbReference>
<keyword evidence="1 8" id="KW-0645">Protease</keyword>
<gene>
    <name evidence="8" type="ORF">IRI77_03155</name>
</gene>
<dbReference type="InterPro" id="IPR006026">
    <property type="entry name" value="Peptidase_Metallo"/>
</dbReference>
<dbReference type="PANTHER" id="PTHR10201:SF323">
    <property type="entry name" value="MATRIX METALLOPROTEINASE-21"/>
    <property type="match status" value="1"/>
</dbReference>
<evidence type="ECO:0000256" key="1">
    <source>
        <dbReference type="ARBA" id="ARBA00022670"/>
    </source>
</evidence>
<dbReference type="GO" id="GO:0008270">
    <property type="term" value="F:zinc ion binding"/>
    <property type="evidence" value="ECO:0007669"/>
    <property type="project" value="InterPro"/>
</dbReference>
<dbReference type="CDD" id="cd00161">
    <property type="entry name" value="beta-trefoil_Ricin-like"/>
    <property type="match status" value="2"/>
</dbReference>
<feature type="domain" description="Ricin B lectin" evidence="7">
    <location>
        <begin position="268"/>
        <end position="402"/>
    </location>
</feature>
<dbReference type="InterPro" id="IPR035992">
    <property type="entry name" value="Ricin_B-like_lectins"/>
</dbReference>
<feature type="domain" description="Ricin B lectin" evidence="7">
    <location>
        <begin position="406"/>
        <end position="539"/>
    </location>
</feature>
<dbReference type="RefSeq" id="WP_194450638.1">
    <property type="nucleotide sequence ID" value="NZ_CP063849.1"/>
</dbReference>
<dbReference type="InterPro" id="IPR024079">
    <property type="entry name" value="MetalloPept_cat_dom_sf"/>
</dbReference>
<keyword evidence="9" id="KW-1185">Reference proteome</keyword>
<evidence type="ECO:0000256" key="5">
    <source>
        <dbReference type="ARBA" id="ARBA00023049"/>
    </source>
</evidence>
<evidence type="ECO:0000259" key="7">
    <source>
        <dbReference type="SMART" id="SM00458"/>
    </source>
</evidence>
<sequence>MPQKSIEPFAAVTSARTLSKGQEDPGFTAVQDFLLRFGYLRPNTFKANQLDEPTEEGLLRFQRQHGLPTTGVFDNPTRDMMGTHRCGMPDPASAIAFSIGCSWPNPNLTFAFEDGTNDIGGAAEFQAVRNAVATWAAAAPLKFTEVGRNQNPDIAIDWRPANDPDHSMVGGILAHADFPPGCSVITDGLPKPLHFDDSEHQWVVGSVAGGFDVETVALHEFGHLLGLQHSNVAGSVMFPTVSSNFTKRSLTADDLGGVKALYPAGIPTPGTYTIRQKSSNRFLDAHEIAGKDFRLVTRPAQNNDTQRWELASVGAVFAIRQKVNGRFLDAHDSAANDFRLVTRTAQNDASQRWIVVPVGDGSSTLRQLNNLRFMDAHEIEGEDFRLVTRPAQNNNTQRWLLTNVGTNLFTLQQKSNNRFVDAHETSDKDFSVVSRPAQNNDSQRWIFGQVGAVFTVRQKSNGRFVDAHEVSANDFAVVTRPNQNNDTQRWIVMLAGNGSFTIQQLSGGRFVDAYEASDNDFGVVTRTAKNNDSQRWLFDKL</sequence>
<dbReference type="PANTHER" id="PTHR10201">
    <property type="entry name" value="MATRIX METALLOPROTEINASE"/>
    <property type="match status" value="1"/>
</dbReference>
<dbReference type="SMART" id="SM00235">
    <property type="entry name" value="ZnMc"/>
    <property type="match status" value="1"/>
</dbReference>
<protein>
    <submittedName>
        <fullName evidence="8">Matrixin family metalloprotease</fullName>
    </submittedName>
</protein>
<dbReference type="SUPFAM" id="SSF50370">
    <property type="entry name" value="Ricin B-like lectins"/>
    <property type="match status" value="2"/>
</dbReference>
<accession>A0A7S7SMD4</accession>
<keyword evidence="5 8" id="KW-0482">Metalloprotease</keyword>
<dbReference type="InterPro" id="IPR021190">
    <property type="entry name" value="Pept_M10A"/>
</dbReference>
<dbReference type="GO" id="GO:0006508">
    <property type="term" value="P:proteolysis"/>
    <property type="evidence" value="ECO:0007669"/>
    <property type="project" value="UniProtKB-KW"/>
</dbReference>
<evidence type="ECO:0000256" key="4">
    <source>
        <dbReference type="ARBA" id="ARBA00022833"/>
    </source>
</evidence>
<dbReference type="EMBL" id="CP063849">
    <property type="protein sequence ID" value="QOY88975.1"/>
    <property type="molecule type" value="Genomic_DNA"/>
</dbReference>
<dbReference type="PRINTS" id="PR00138">
    <property type="entry name" value="MATRIXIN"/>
</dbReference>
<proteinExistence type="predicted"/>
<dbReference type="InterPro" id="IPR001818">
    <property type="entry name" value="Pept_M10_metallopeptidase"/>
</dbReference>
<evidence type="ECO:0000256" key="3">
    <source>
        <dbReference type="ARBA" id="ARBA00022801"/>
    </source>
</evidence>
<dbReference type="Pfam" id="PF00413">
    <property type="entry name" value="Peptidase_M10"/>
    <property type="match status" value="1"/>
</dbReference>
<dbReference type="GO" id="GO:0031012">
    <property type="term" value="C:extracellular matrix"/>
    <property type="evidence" value="ECO:0007669"/>
    <property type="project" value="InterPro"/>
</dbReference>
<evidence type="ECO:0000256" key="2">
    <source>
        <dbReference type="ARBA" id="ARBA00022723"/>
    </source>
</evidence>
<dbReference type="InterPro" id="IPR036365">
    <property type="entry name" value="PGBD-like_sf"/>
</dbReference>
<evidence type="ECO:0000259" key="6">
    <source>
        <dbReference type="SMART" id="SM00235"/>
    </source>
</evidence>
<dbReference type="Pfam" id="PF14200">
    <property type="entry name" value="RicinB_lectin_2"/>
    <property type="match status" value="3"/>
</dbReference>
<dbReference type="PROSITE" id="PS50231">
    <property type="entry name" value="RICIN_B_LECTIN"/>
    <property type="match status" value="2"/>
</dbReference>
<evidence type="ECO:0000313" key="9">
    <source>
        <dbReference type="Proteomes" id="UP000593892"/>
    </source>
</evidence>
<dbReference type="SUPFAM" id="SSF55486">
    <property type="entry name" value="Metalloproteases ('zincins'), catalytic domain"/>
    <property type="match status" value="1"/>
</dbReference>
<dbReference type="SMART" id="SM00458">
    <property type="entry name" value="RICIN"/>
    <property type="match status" value="2"/>
</dbReference>
<feature type="domain" description="Peptidase metallopeptidase" evidence="6">
    <location>
        <begin position="99"/>
        <end position="264"/>
    </location>
</feature>
<keyword evidence="3" id="KW-0378">Hydrolase</keyword>
<name>A0A7S7SMD4_PALFE</name>